<gene>
    <name evidence="1" type="ORF">H1164_15230</name>
</gene>
<accession>A0A7W2AJT9</accession>
<dbReference type="PROSITE" id="PS51257">
    <property type="entry name" value="PROKAR_LIPOPROTEIN"/>
    <property type="match status" value="1"/>
</dbReference>
<comment type="caution">
    <text evidence="1">The sequence shown here is derived from an EMBL/GenBank/DDBJ whole genome shotgun (WGS) entry which is preliminary data.</text>
</comment>
<sequence length="57" mass="6521">MKREGLWRVLFIGLVLGMTAEQYLNQHPSAQGCIITLWDFSFEMLKSMVLSVVGVLY</sequence>
<proteinExistence type="predicted"/>
<reference evidence="1 2" key="1">
    <citation type="submission" date="2020-07" db="EMBL/GenBank/DDBJ databases">
        <authorList>
            <person name="Feng H."/>
        </authorList>
    </citation>
    <scope>NUCLEOTIDE SEQUENCE [LARGE SCALE GENOMIC DNA]</scope>
    <source>
        <strain evidence="2">s-11</strain>
    </source>
</reference>
<dbReference type="EMBL" id="JACEIP010000031">
    <property type="protein sequence ID" value="MBA4544213.1"/>
    <property type="molecule type" value="Genomic_DNA"/>
</dbReference>
<dbReference type="Proteomes" id="UP000530514">
    <property type="component" value="Unassembled WGS sequence"/>
</dbReference>
<dbReference type="RefSeq" id="WP_160173877.1">
    <property type="nucleotide sequence ID" value="NZ_JACEIP010000031.1"/>
</dbReference>
<organism evidence="1 2">
    <name type="scientific">Thermoactinomyces daqus</name>
    <dbReference type="NCBI Taxonomy" id="1329516"/>
    <lineage>
        <taxon>Bacteria</taxon>
        <taxon>Bacillati</taxon>
        <taxon>Bacillota</taxon>
        <taxon>Bacilli</taxon>
        <taxon>Bacillales</taxon>
        <taxon>Thermoactinomycetaceae</taxon>
        <taxon>Thermoactinomyces</taxon>
    </lineage>
</organism>
<keyword evidence="2" id="KW-1185">Reference proteome</keyword>
<name>A0A7W2AJT9_9BACL</name>
<dbReference type="AlphaFoldDB" id="A0A7W2AJT9"/>
<evidence type="ECO:0000313" key="1">
    <source>
        <dbReference type="EMBL" id="MBA4544213.1"/>
    </source>
</evidence>
<evidence type="ECO:0000313" key="2">
    <source>
        <dbReference type="Proteomes" id="UP000530514"/>
    </source>
</evidence>
<protein>
    <submittedName>
        <fullName evidence="1">Uncharacterized protein</fullName>
    </submittedName>
</protein>